<dbReference type="Pfam" id="PF18050">
    <property type="entry name" value="Cyclophil_like2"/>
    <property type="match status" value="1"/>
</dbReference>
<dbReference type="EMBL" id="JAGGKC010000043">
    <property type="protein sequence ID" value="MBP1920830.1"/>
    <property type="molecule type" value="Genomic_DNA"/>
</dbReference>
<protein>
    <recommendedName>
        <fullName evidence="1">Cyclophilin-like domain-containing protein</fullName>
    </recommendedName>
</protein>
<evidence type="ECO:0000313" key="3">
    <source>
        <dbReference type="Proteomes" id="UP001519271"/>
    </source>
</evidence>
<dbReference type="Gene3D" id="2.40.100.20">
    <property type="match status" value="1"/>
</dbReference>
<dbReference type="InterPro" id="IPR029000">
    <property type="entry name" value="Cyclophilin-like_dom_sf"/>
</dbReference>
<accession>A0ABS4G8E2</accession>
<sequence length="127" mass="14193">MTVYDPTENEMRISLSFNDKKVIVRMHDNPTSRDFMSLLPLTLRFEDYAGTEKISYLPRSLSLENAPGGFDPSPGDFALYAPWGNLAVYYKDFGFSSGLISLGVIEAGIDNLTQTKGDFEVLIEIVE</sequence>
<keyword evidence="3" id="KW-1185">Reference proteome</keyword>
<name>A0ABS4G8E2_9CLOT</name>
<reference evidence="2 3" key="1">
    <citation type="submission" date="2021-03" db="EMBL/GenBank/DDBJ databases">
        <title>Genomic Encyclopedia of Type Strains, Phase IV (KMG-IV): sequencing the most valuable type-strain genomes for metagenomic binning, comparative biology and taxonomic classification.</title>
        <authorList>
            <person name="Goeker M."/>
        </authorList>
    </citation>
    <scope>NUCLEOTIDE SEQUENCE [LARGE SCALE GENOMIC DNA]</scope>
    <source>
        <strain evidence="2 3">DSM 6139</strain>
    </source>
</reference>
<feature type="domain" description="Cyclophilin-like" evidence="1">
    <location>
        <begin position="15"/>
        <end position="124"/>
    </location>
</feature>
<gene>
    <name evidence="2" type="ORF">J2Z34_003347</name>
</gene>
<dbReference type="Proteomes" id="UP001519271">
    <property type="component" value="Unassembled WGS sequence"/>
</dbReference>
<organism evidence="2 3">
    <name type="scientific">Youngiibacter multivorans</name>
    <dbReference type="NCBI Taxonomy" id="937251"/>
    <lineage>
        <taxon>Bacteria</taxon>
        <taxon>Bacillati</taxon>
        <taxon>Bacillota</taxon>
        <taxon>Clostridia</taxon>
        <taxon>Eubacteriales</taxon>
        <taxon>Clostridiaceae</taxon>
        <taxon>Youngiibacter</taxon>
    </lineage>
</organism>
<comment type="caution">
    <text evidence="2">The sequence shown here is derived from an EMBL/GenBank/DDBJ whole genome shotgun (WGS) entry which is preliminary data.</text>
</comment>
<evidence type="ECO:0000259" key="1">
    <source>
        <dbReference type="Pfam" id="PF18050"/>
    </source>
</evidence>
<dbReference type="SUPFAM" id="SSF50891">
    <property type="entry name" value="Cyclophilin-like"/>
    <property type="match status" value="1"/>
</dbReference>
<evidence type="ECO:0000313" key="2">
    <source>
        <dbReference type="EMBL" id="MBP1920830.1"/>
    </source>
</evidence>
<proteinExistence type="predicted"/>
<dbReference type="InterPro" id="IPR041183">
    <property type="entry name" value="Cyclophilin-like"/>
</dbReference>